<evidence type="ECO:0000256" key="3">
    <source>
        <dbReference type="ARBA" id="ARBA00022989"/>
    </source>
</evidence>
<evidence type="ECO:0000259" key="7">
    <source>
        <dbReference type="Pfam" id="PF04357"/>
    </source>
</evidence>
<dbReference type="EMBL" id="FOBB01000003">
    <property type="protein sequence ID" value="SEL98049.1"/>
    <property type="molecule type" value="Genomic_DNA"/>
</dbReference>
<keyword evidence="9" id="KW-1185">Reference proteome</keyword>
<comment type="subcellular location">
    <subcellularLocation>
        <location evidence="1">Membrane</location>
        <topology evidence="1">Single-pass membrane protein</topology>
    </subcellularLocation>
</comment>
<organism evidence="8 9">
    <name type="scientific">Chitinophaga rupis</name>
    <dbReference type="NCBI Taxonomy" id="573321"/>
    <lineage>
        <taxon>Bacteria</taxon>
        <taxon>Pseudomonadati</taxon>
        <taxon>Bacteroidota</taxon>
        <taxon>Chitinophagia</taxon>
        <taxon>Chitinophagales</taxon>
        <taxon>Chitinophagaceae</taxon>
        <taxon>Chitinophaga</taxon>
    </lineage>
</organism>
<keyword evidence="3 6" id="KW-1133">Transmembrane helix</keyword>
<evidence type="ECO:0000256" key="4">
    <source>
        <dbReference type="ARBA" id="ARBA00023136"/>
    </source>
</evidence>
<dbReference type="STRING" id="573321.SAMN04488505_10347"/>
<evidence type="ECO:0000256" key="6">
    <source>
        <dbReference type="SAM" id="Phobius"/>
    </source>
</evidence>
<evidence type="ECO:0000256" key="2">
    <source>
        <dbReference type="ARBA" id="ARBA00022692"/>
    </source>
</evidence>
<dbReference type="PANTHER" id="PTHR36985">
    <property type="entry name" value="TRANSLOCATION AND ASSEMBLY MODULE SUBUNIT TAMB"/>
    <property type="match status" value="1"/>
</dbReference>
<accession>A0A1H7UMN9</accession>
<keyword evidence="2 6" id="KW-0812">Transmembrane</keyword>
<feature type="transmembrane region" description="Helical" evidence="6">
    <location>
        <begin position="17"/>
        <end position="38"/>
    </location>
</feature>
<dbReference type="Proteomes" id="UP000198984">
    <property type="component" value="Unassembled WGS sequence"/>
</dbReference>
<feature type="domain" description="Translocation and assembly module TamB C-terminal" evidence="7">
    <location>
        <begin position="1120"/>
        <end position="1574"/>
    </location>
</feature>
<reference evidence="8 9" key="1">
    <citation type="submission" date="2016-10" db="EMBL/GenBank/DDBJ databases">
        <authorList>
            <person name="de Groot N.N."/>
        </authorList>
    </citation>
    <scope>NUCLEOTIDE SEQUENCE [LARGE SCALE GENOMIC DNA]</scope>
    <source>
        <strain evidence="8 9">DSM 21039</strain>
    </source>
</reference>
<protein>
    <recommendedName>
        <fullName evidence="7">Translocation and assembly module TamB C-terminal domain-containing protein</fullName>
    </recommendedName>
</protein>
<evidence type="ECO:0000256" key="5">
    <source>
        <dbReference type="SAM" id="MobiDB-lite"/>
    </source>
</evidence>
<dbReference type="GO" id="GO:0005886">
    <property type="term" value="C:plasma membrane"/>
    <property type="evidence" value="ECO:0007669"/>
    <property type="project" value="InterPro"/>
</dbReference>
<dbReference type="PANTHER" id="PTHR36985:SF1">
    <property type="entry name" value="TRANSLOCATION AND ASSEMBLY MODULE SUBUNIT TAMB"/>
    <property type="match status" value="1"/>
</dbReference>
<name>A0A1H7UMN9_9BACT</name>
<proteinExistence type="predicted"/>
<gene>
    <name evidence="8" type="ORF">SAMN04488505_10347</name>
</gene>
<dbReference type="Pfam" id="PF04357">
    <property type="entry name" value="TamB"/>
    <property type="match status" value="1"/>
</dbReference>
<dbReference type="GO" id="GO:0009306">
    <property type="term" value="P:protein secretion"/>
    <property type="evidence" value="ECO:0007669"/>
    <property type="project" value="InterPro"/>
</dbReference>
<evidence type="ECO:0000313" key="8">
    <source>
        <dbReference type="EMBL" id="SEL98049.1"/>
    </source>
</evidence>
<evidence type="ECO:0000313" key="9">
    <source>
        <dbReference type="Proteomes" id="UP000198984"/>
    </source>
</evidence>
<evidence type="ECO:0000256" key="1">
    <source>
        <dbReference type="ARBA" id="ARBA00004167"/>
    </source>
</evidence>
<dbReference type="InterPro" id="IPR007452">
    <property type="entry name" value="TamB_C"/>
</dbReference>
<sequence length="1613" mass="180119">MVFLPDKCRSLKKVRKILTIVLLSLLGIIILIGILVNIPAVQRWLVQETARRLSEQLHTKVEVKGVSLRLFNSARLEGTYIEDRHHDTLLYAGAMQVRITDWFFFQEKPVLKFIGLENAQVNLVRHRNDSAWNYQFIVDAFSSGPDTSTTPKSSGGVALDLRRIDLRNIRINQIDAWVGEDMRIAAKQIYLDAQNLDLQKHNIDIQQLLLDQPSFIISRYPASPLRHKKSKSTNSSLPAIDSTGQLRWNSSNWKLLVRELAVRNGVFGLEDLEDTRPLGAGAFDPDHIRFADINLTLLNTSLIKDSIIGDLTLRTKERSGFEVKKLTARFKMSPVEMEFSQMDLITNRSHLRNYYTMQYSDLGDMSDYVDLVFMKARFVNSTLSSDDIAYFAPPLASWKREISLNGVVEGPVSNLDADSVSLQAGNTTRLKGHFKMRGLPEINETFIDFQASDLVTTGEDVQRIFPTIKDVPQLHIDRLSNIAFQGSFTGFVNDFVAYGKFQTNLGNVSSDLNFKTSSDVPVYSGSLTTNNFNLGSLLDVPQLSTISLSAKVNGAGFNIRTLKANLDADVQAIALYDYTYTNIKTQGEMNRKFFNGSLTVKDPNLDMDFAGTIDFNDSVPVFKFNSEIRKSNLKALRLTPDSITLQTKLDLNFAGDNIDNFDGTARIYDVSLYKNQSRVDFDSLNISTHMENNAKVLGIVGSEITGYVKGTYSFVELPDAFRLFLNKYYPSFFSSPPTANIKEDFTFAFQFGQVDKLIHAFTKDISGFDQARISGGLNTMQGSISLNAFVPQAAYQGYSVQDLQVKGNGNFNKINVSTSIGKVYSGSRVWLQNPLILASSGHDTSFIKMDVQASQDSTNMDGFYARVVTVNDGVKINFLNSSFTVNERQWNVTAGNEIYWSKHFLTVNNLRITRNDQSVTVETNEFNPDESRFMITLKNLNLADAIPAQLLPMPVEGQANGVINISDPTRNLDIDADITASNLKLNNDSLGLVTIRGGYRQQTGESNVEIESKNAGRNFTIKGIAGLTKENNQLSGTVDLNGTSIDPLNQYLGDYVDRLSGLATGKLTISGTTDQPSVKGKVQLDSVGIRVLYLGTYYKIPRLNINVDDNLIEFGNFSIVDKYNNRASASGYISHDHFSKLNFDFDVTGRKFMFMNTTGADSDLFYGDVIADGKVYFSGPLNDMQLHILARPVKGTHFYLPMSDTKDIGKYDYITFKTYGTEMEQPKKKKKDNVNLNIRLDIAANPDAQIDVILDATTGDVISANGNGNLQINVNTDGDFSMFGDYEINNGSYNFTFQRLTSWKFDITKNSTITWNGDPREARMNITAKYSVPKVSLYNLVGQYNANASAAISSDKLATRQERVDVVINLRGEMMKPDIAYEIQLPDVGSLSYESGVAARIREINQDQNKALLQVYGLLLFNQFIPDDNAATGSAGIVGKNSVGQALSAQASAILNNITGVILKNSGIGVNVNYRAYNIGNQDNTNMDRNQLSAGITSNLFNNRVRLYVGGDYDWGRTATSATSNRFAGDFRVEYLLTQDGRIRINAFSKTDYDVYNLVNRNKAGLGISYVREYNRLRELFESRRPSRRLLDSMRRTEALKPEDTLKRKTGEE</sequence>
<keyword evidence="4 6" id="KW-0472">Membrane</keyword>
<feature type="region of interest" description="Disordered" evidence="5">
    <location>
        <begin position="1593"/>
        <end position="1613"/>
    </location>
</feature>